<evidence type="ECO:0000256" key="1">
    <source>
        <dbReference type="SAM" id="MobiDB-lite"/>
    </source>
</evidence>
<gene>
    <name evidence="2" type="ORF">I302_00960</name>
</gene>
<organism evidence="2">
    <name type="scientific">Kwoniella bestiolae CBS 10118</name>
    <dbReference type="NCBI Taxonomy" id="1296100"/>
    <lineage>
        <taxon>Eukaryota</taxon>
        <taxon>Fungi</taxon>
        <taxon>Dikarya</taxon>
        <taxon>Basidiomycota</taxon>
        <taxon>Agaricomycotina</taxon>
        <taxon>Tremellomycetes</taxon>
        <taxon>Tremellales</taxon>
        <taxon>Cryptococcaceae</taxon>
        <taxon>Kwoniella</taxon>
    </lineage>
</organism>
<name>A0A1B9GEP6_9TREE</name>
<feature type="compositionally biased region" description="Polar residues" evidence="1">
    <location>
        <begin position="172"/>
        <end position="190"/>
    </location>
</feature>
<evidence type="ECO:0000313" key="2">
    <source>
        <dbReference type="EMBL" id="OCF29455.1"/>
    </source>
</evidence>
<feature type="region of interest" description="Disordered" evidence="1">
    <location>
        <begin position="115"/>
        <end position="207"/>
    </location>
</feature>
<sequence length="207" mass="23852">MTRVLARLLKRESLYVDLRPNPSVSDVQRITIHVVHLMENALRLQRDYLQKSERESTQKRKRVYYACDACYTAPGNDKCEKDPRYGPPIERHKCTQCIKNRLACTYDLPRKKRGYHAKDEHGESVRRNLQKAPEPKRSSRQAATAVNDPSFGTTLTPQQMNSAFEETASYGADTSQVPEYSYPEQNNSHDANAYAEAYQESKTNYQN</sequence>
<dbReference type="VEuPathDB" id="FungiDB:I302_00960"/>
<proteinExistence type="predicted"/>
<accession>A0A1B9GEP6</accession>
<feature type="compositionally biased region" description="Basic and acidic residues" evidence="1">
    <location>
        <begin position="116"/>
        <end position="126"/>
    </location>
</feature>
<protein>
    <recommendedName>
        <fullName evidence="3">Zn(2)-C6 fungal-type domain-containing protein</fullName>
    </recommendedName>
</protein>
<dbReference type="AlphaFoldDB" id="A0A1B9GEP6"/>
<evidence type="ECO:0008006" key="3">
    <source>
        <dbReference type="Google" id="ProtNLM"/>
    </source>
</evidence>
<reference evidence="2" key="2">
    <citation type="submission" date="2014-01" db="EMBL/GenBank/DDBJ databases">
        <title>Evolution of pathogenesis and genome organization in the Tremellales.</title>
        <authorList>
            <person name="Cuomo C."/>
            <person name="Litvintseva A."/>
            <person name="Heitman J."/>
            <person name="Chen Y."/>
            <person name="Sun S."/>
            <person name="Springer D."/>
            <person name="Dromer F."/>
            <person name="Young S."/>
            <person name="Zeng Q."/>
            <person name="Chapman S."/>
            <person name="Gujja S."/>
            <person name="Saif S."/>
            <person name="Birren B."/>
        </authorList>
    </citation>
    <scope>NUCLEOTIDE SEQUENCE</scope>
    <source>
        <strain evidence="2">CBS 10118</strain>
    </source>
</reference>
<reference evidence="2" key="1">
    <citation type="submission" date="2013-07" db="EMBL/GenBank/DDBJ databases">
        <title>The Genome Sequence of Cryptococcus bestiolae CBS10118.</title>
        <authorList>
            <consortium name="The Broad Institute Genome Sequencing Platform"/>
            <person name="Cuomo C."/>
            <person name="Litvintseva A."/>
            <person name="Chen Y."/>
            <person name="Heitman J."/>
            <person name="Sun S."/>
            <person name="Springer D."/>
            <person name="Dromer F."/>
            <person name="Young S.K."/>
            <person name="Zeng Q."/>
            <person name="Gargeya S."/>
            <person name="Fitzgerald M."/>
            <person name="Abouelleil A."/>
            <person name="Alvarado L."/>
            <person name="Berlin A.M."/>
            <person name="Chapman S.B."/>
            <person name="Dewar J."/>
            <person name="Goldberg J."/>
            <person name="Griggs A."/>
            <person name="Gujja S."/>
            <person name="Hansen M."/>
            <person name="Howarth C."/>
            <person name="Imamovic A."/>
            <person name="Larimer J."/>
            <person name="McCowan C."/>
            <person name="Murphy C."/>
            <person name="Pearson M."/>
            <person name="Priest M."/>
            <person name="Roberts A."/>
            <person name="Saif S."/>
            <person name="Shea T."/>
            <person name="Sykes S."/>
            <person name="Wortman J."/>
            <person name="Nusbaum C."/>
            <person name="Birren B."/>
        </authorList>
    </citation>
    <scope>NUCLEOTIDE SEQUENCE [LARGE SCALE GENOMIC DNA]</scope>
    <source>
        <strain evidence="2">CBS 10118</strain>
    </source>
</reference>
<dbReference type="EMBL" id="KI894018">
    <property type="protein sequence ID" value="OCF29455.1"/>
    <property type="molecule type" value="Genomic_DNA"/>
</dbReference>
<feature type="compositionally biased region" description="Polar residues" evidence="1">
    <location>
        <begin position="150"/>
        <end position="164"/>
    </location>
</feature>